<dbReference type="GO" id="GO:0005737">
    <property type="term" value="C:cytoplasm"/>
    <property type="evidence" value="ECO:0007669"/>
    <property type="project" value="UniProtKB-SubCell"/>
</dbReference>
<comment type="similarity">
    <text evidence="5 7">Belongs to the PTH family.</text>
</comment>
<dbReference type="NCBIfam" id="TIGR00447">
    <property type="entry name" value="pth"/>
    <property type="match status" value="1"/>
</dbReference>
<keyword evidence="3 7" id="KW-0378">Hydrolase</keyword>
<keyword evidence="7" id="KW-0963">Cytoplasm</keyword>
<keyword evidence="2 7" id="KW-0820">tRNA-binding</keyword>
<comment type="subcellular location">
    <subcellularLocation>
        <location evidence="7">Cytoplasm</location>
    </subcellularLocation>
</comment>
<organism evidence="8 9">
    <name type="scientific">Candidatus Lambdaproteobacteria bacterium RIFOXYD2_FULL_56_26</name>
    <dbReference type="NCBI Taxonomy" id="1817773"/>
    <lineage>
        <taxon>Bacteria</taxon>
        <taxon>Pseudomonadati</taxon>
        <taxon>Pseudomonadota</taxon>
        <taxon>Candidatus Lambdaproteobacteria</taxon>
    </lineage>
</organism>
<dbReference type="GO" id="GO:0072344">
    <property type="term" value="P:rescue of stalled ribosome"/>
    <property type="evidence" value="ECO:0007669"/>
    <property type="project" value="UniProtKB-UniRule"/>
</dbReference>
<comment type="function">
    <text evidence="7">Hydrolyzes ribosome-free peptidyl-tRNAs (with 1 or more amino acids incorporated), which drop off the ribosome during protein synthesis, or as a result of ribosome stalling.</text>
</comment>
<dbReference type="CDD" id="cd00462">
    <property type="entry name" value="PTH"/>
    <property type="match status" value="1"/>
</dbReference>
<keyword evidence="4 7" id="KW-0694">RNA-binding</keyword>
<accession>A0A1F6GRG9</accession>
<dbReference type="InterPro" id="IPR001328">
    <property type="entry name" value="Pept_tRNA_hydro"/>
</dbReference>
<feature type="binding site" evidence="7">
    <location>
        <position position="66"/>
    </location>
    <ligand>
        <name>tRNA</name>
        <dbReference type="ChEBI" id="CHEBI:17843"/>
    </ligand>
</feature>
<evidence type="ECO:0000256" key="5">
    <source>
        <dbReference type="ARBA" id="ARBA00038063"/>
    </source>
</evidence>
<dbReference type="Pfam" id="PF01195">
    <property type="entry name" value="Pept_tRNA_hydro"/>
    <property type="match status" value="1"/>
</dbReference>
<evidence type="ECO:0000256" key="2">
    <source>
        <dbReference type="ARBA" id="ARBA00022555"/>
    </source>
</evidence>
<dbReference type="PANTHER" id="PTHR17224:SF1">
    <property type="entry name" value="PEPTIDYL-TRNA HYDROLASE"/>
    <property type="match status" value="1"/>
</dbReference>
<dbReference type="PROSITE" id="PS01196">
    <property type="entry name" value="PEPT_TRNA_HYDROL_2"/>
    <property type="match status" value="1"/>
</dbReference>
<comment type="catalytic activity">
    <reaction evidence="7">
        <text>an N-acyl-L-alpha-aminoacyl-tRNA + H2O = an N-acyl-L-amino acid + a tRNA + H(+)</text>
        <dbReference type="Rhea" id="RHEA:54448"/>
        <dbReference type="Rhea" id="RHEA-COMP:10123"/>
        <dbReference type="Rhea" id="RHEA-COMP:13883"/>
        <dbReference type="ChEBI" id="CHEBI:15377"/>
        <dbReference type="ChEBI" id="CHEBI:15378"/>
        <dbReference type="ChEBI" id="CHEBI:59874"/>
        <dbReference type="ChEBI" id="CHEBI:78442"/>
        <dbReference type="ChEBI" id="CHEBI:138191"/>
        <dbReference type="EC" id="3.1.1.29"/>
    </reaction>
</comment>
<dbReference type="FunFam" id="3.40.50.1470:FF:000001">
    <property type="entry name" value="Peptidyl-tRNA hydrolase"/>
    <property type="match status" value="1"/>
</dbReference>
<dbReference type="Gene3D" id="3.40.50.1470">
    <property type="entry name" value="Peptidyl-tRNA hydrolase"/>
    <property type="match status" value="1"/>
</dbReference>
<dbReference type="InterPro" id="IPR036416">
    <property type="entry name" value="Pept_tRNA_hydro_sf"/>
</dbReference>
<evidence type="ECO:0000256" key="3">
    <source>
        <dbReference type="ARBA" id="ARBA00022801"/>
    </source>
</evidence>
<dbReference type="HAMAP" id="MF_00083">
    <property type="entry name" value="Pept_tRNA_hydro_bact"/>
    <property type="match status" value="1"/>
</dbReference>
<feature type="site" description="Discriminates between blocked and unblocked aminoacyl-tRNA" evidence="7">
    <location>
        <position position="9"/>
    </location>
</feature>
<dbReference type="EC" id="3.1.1.29" evidence="1 7"/>
<dbReference type="SUPFAM" id="SSF53178">
    <property type="entry name" value="Peptidyl-tRNA hydrolase-like"/>
    <property type="match status" value="1"/>
</dbReference>
<evidence type="ECO:0000256" key="7">
    <source>
        <dbReference type="HAMAP-Rule" id="MF_00083"/>
    </source>
</evidence>
<dbReference type="GO" id="GO:0006515">
    <property type="term" value="P:protein quality control for misfolded or incompletely synthesized proteins"/>
    <property type="evidence" value="ECO:0007669"/>
    <property type="project" value="UniProtKB-UniRule"/>
</dbReference>
<gene>
    <name evidence="7" type="primary">pth</name>
    <name evidence="8" type="ORF">A2557_03695</name>
</gene>
<feature type="active site" description="Proton acceptor" evidence="7">
    <location>
        <position position="19"/>
    </location>
</feature>
<comment type="caution">
    <text evidence="8">The sequence shown here is derived from an EMBL/GenBank/DDBJ whole genome shotgun (WGS) entry which is preliminary data.</text>
</comment>
<comment type="function">
    <text evidence="7">Catalyzes the release of premature peptidyl moieties from peptidyl-tRNA molecules trapped in stalled 50S ribosomal subunits, and thus maintains levels of free tRNAs and 50S ribosomes.</text>
</comment>
<dbReference type="PANTHER" id="PTHR17224">
    <property type="entry name" value="PEPTIDYL-TRNA HYDROLASE"/>
    <property type="match status" value="1"/>
</dbReference>
<dbReference type="GO" id="GO:0000049">
    <property type="term" value="F:tRNA binding"/>
    <property type="evidence" value="ECO:0007669"/>
    <property type="project" value="UniProtKB-UniRule"/>
</dbReference>
<dbReference type="AlphaFoldDB" id="A0A1F6GRG9"/>
<dbReference type="InterPro" id="IPR018171">
    <property type="entry name" value="Pept_tRNA_hydro_CS"/>
</dbReference>
<dbReference type="GO" id="GO:0004045">
    <property type="term" value="F:peptidyl-tRNA hydrolase activity"/>
    <property type="evidence" value="ECO:0007669"/>
    <property type="project" value="UniProtKB-UniRule"/>
</dbReference>
<dbReference type="Proteomes" id="UP000177583">
    <property type="component" value="Unassembled WGS sequence"/>
</dbReference>
<evidence type="ECO:0000313" key="9">
    <source>
        <dbReference type="Proteomes" id="UP000177583"/>
    </source>
</evidence>
<name>A0A1F6GRG9_9PROT</name>
<comment type="subunit">
    <text evidence="7">Monomer.</text>
</comment>
<feature type="binding site" evidence="7">
    <location>
        <position position="14"/>
    </location>
    <ligand>
        <name>tRNA</name>
        <dbReference type="ChEBI" id="CHEBI:17843"/>
    </ligand>
</feature>
<reference evidence="8 9" key="1">
    <citation type="journal article" date="2016" name="Nat. Commun.">
        <title>Thousands of microbial genomes shed light on interconnected biogeochemical processes in an aquifer system.</title>
        <authorList>
            <person name="Anantharaman K."/>
            <person name="Brown C.T."/>
            <person name="Hug L.A."/>
            <person name="Sharon I."/>
            <person name="Castelle C.J."/>
            <person name="Probst A.J."/>
            <person name="Thomas B.C."/>
            <person name="Singh A."/>
            <person name="Wilkins M.J."/>
            <person name="Karaoz U."/>
            <person name="Brodie E.L."/>
            <person name="Williams K.H."/>
            <person name="Hubbard S.S."/>
            <person name="Banfield J.F."/>
        </authorList>
    </citation>
    <scope>NUCLEOTIDE SEQUENCE [LARGE SCALE GENOMIC DNA]</scope>
</reference>
<evidence type="ECO:0000256" key="6">
    <source>
        <dbReference type="ARBA" id="ARBA00050038"/>
    </source>
</evidence>
<sequence>MRLICGLGNPGEPYARTLHNAGFWALDQLANAWGLESWKTAHQGLVIKGSLQGSPFLLLKPQTFMNLSGRSLVACAQFYKVEPKDLLVVSDDLDLELGQLRFRLKGGHGGHNGLRSIIELLGTPDFARLKIGIGRPTHKGQVTGHVLGNLSEDQVTKLSQAATAAGPLIKDFILGRPVQVETKVQL</sequence>
<evidence type="ECO:0000313" key="8">
    <source>
        <dbReference type="EMBL" id="OGH00787.1"/>
    </source>
</evidence>
<evidence type="ECO:0000256" key="1">
    <source>
        <dbReference type="ARBA" id="ARBA00013260"/>
    </source>
</evidence>
<proteinExistence type="inferred from homology"/>
<dbReference type="EMBL" id="MFNF01000042">
    <property type="protein sequence ID" value="OGH00787.1"/>
    <property type="molecule type" value="Genomic_DNA"/>
</dbReference>
<protein>
    <recommendedName>
        <fullName evidence="6 7">Peptidyl-tRNA hydrolase</fullName>
        <shortName evidence="7">Pth</shortName>
        <ecNumber evidence="1 7">3.1.1.29</ecNumber>
    </recommendedName>
</protein>
<feature type="binding site" evidence="7">
    <location>
        <position position="64"/>
    </location>
    <ligand>
        <name>tRNA</name>
        <dbReference type="ChEBI" id="CHEBI:17843"/>
    </ligand>
</feature>
<evidence type="ECO:0000256" key="4">
    <source>
        <dbReference type="ARBA" id="ARBA00022884"/>
    </source>
</evidence>
<feature type="binding site" evidence="7">
    <location>
        <position position="112"/>
    </location>
    <ligand>
        <name>tRNA</name>
        <dbReference type="ChEBI" id="CHEBI:17843"/>
    </ligand>
</feature>
<feature type="site" description="Stabilizes the basic form of H active site to accept a proton" evidence="7">
    <location>
        <position position="91"/>
    </location>
</feature>